<proteinExistence type="predicted"/>
<dbReference type="InterPro" id="IPR021139">
    <property type="entry name" value="NYN"/>
</dbReference>
<dbReference type="CDD" id="cd18722">
    <property type="entry name" value="PIN_NicB-like"/>
    <property type="match status" value="1"/>
</dbReference>
<dbReference type="Proteomes" id="UP000539538">
    <property type="component" value="Unassembled WGS sequence"/>
</dbReference>
<reference evidence="2 3" key="1">
    <citation type="submission" date="2020-08" db="EMBL/GenBank/DDBJ databases">
        <title>Genomic Encyclopedia of Type Strains, Phase IV (KMG-IV): sequencing the most valuable type-strain genomes for metagenomic binning, comparative biology and taxonomic classification.</title>
        <authorList>
            <person name="Goeker M."/>
        </authorList>
    </citation>
    <scope>NUCLEOTIDE SEQUENCE [LARGE SCALE GENOMIC DNA]</scope>
    <source>
        <strain evidence="2 3">DSM 7050</strain>
    </source>
</reference>
<comment type="caution">
    <text evidence="2">The sequence shown here is derived from an EMBL/GenBank/DDBJ whole genome shotgun (WGS) entry which is preliminary data.</text>
</comment>
<sequence>MGERTRVACFVDGFNLYHAVAELGQSHLKWFDLRKLVETFLDPAKHELRSVFYFSAFATWLPGPYSRHQQYVEALKATGVTPIMGHFKAKNRKCKSCGAVWISHEEKETDVNIALWLVNEAYKDNFDEAFVLSRDSDLTPAIKMLLAEFPSKAIKVISPPNAGHSKEMANLVGNKKLASVKTIHLERSLLPATVTDPDTGIVVARRPQEYDPPVP</sequence>
<dbReference type="InterPro" id="IPR047140">
    <property type="entry name" value="LabA"/>
</dbReference>
<feature type="domain" description="NYN" evidence="1">
    <location>
        <begin position="6"/>
        <end position="148"/>
    </location>
</feature>
<dbReference type="PANTHER" id="PTHR35458">
    <property type="entry name" value="SLR0755 PROTEIN"/>
    <property type="match status" value="1"/>
</dbReference>
<evidence type="ECO:0000259" key="1">
    <source>
        <dbReference type="Pfam" id="PF01936"/>
    </source>
</evidence>
<dbReference type="Pfam" id="PF01936">
    <property type="entry name" value="NYN"/>
    <property type="match status" value="1"/>
</dbReference>
<dbReference type="EMBL" id="JACHOT010000004">
    <property type="protein sequence ID" value="MBB4651638.1"/>
    <property type="molecule type" value="Genomic_DNA"/>
</dbReference>
<dbReference type="RefSeq" id="WP_183263400.1">
    <property type="nucleotide sequence ID" value="NZ_BAAAVZ010000010.1"/>
</dbReference>
<evidence type="ECO:0000313" key="3">
    <source>
        <dbReference type="Proteomes" id="UP000539538"/>
    </source>
</evidence>
<accession>A0ABR6L4E1</accession>
<gene>
    <name evidence="2" type="ORF">GGQ99_003405</name>
</gene>
<evidence type="ECO:0000313" key="2">
    <source>
        <dbReference type="EMBL" id="MBB4651638.1"/>
    </source>
</evidence>
<organism evidence="2 3">
    <name type="scientific">Aminobacter niigataensis</name>
    <dbReference type="NCBI Taxonomy" id="83265"/>
    <lineage>
        <taxon>Bacteria</taxon>
        <taxon>Pseudomonadati</taxon>
        <taxon>Pseudomonadota</taxon>
        <taxon>Alphaproteobacteria</taxon>
        <taxon>Hyphomicrobiales</taxon>
        <taxon>Phyllobacteriaceae</taxon>
        <taxon>Aminobacter</taxon>
    </lineage>
</organism>
<keyword evidence="3" id="KW-1185">Reference proteome</keyword>
<protein>
    <submittedName>
        <fullName evidence="2">Uncharacterized LabA/DUF88 family protein</fullName>
    </submittedName>
</protein>
<dbReference type="Gene3D" id="3.40.50.1010">
    <property type="entry name" value="5'-nuclease"/>
    <property type="match status" value="1"/>
</dbReference>
<name>A0ABR6L4E1_9HYPH</name>
<dbReference type="PANTHER" id="PTHR35458:SF8">
    <property type="entry name" value="SLR0650 PROTEIN"/>
    <property type="match status" value="1"/>
</dbReference>